<sequence>MEPLPHFYHPFAWRYSTTLSILKDGRSGEMAEDYRSISLLDTSSKILEDIVLHRLTLFTEENKILPPKSPNQCGARAGYTAIDPVLKMVHDLKVHNGAGFALFMDIQGAYDSVNPLKLVHLMKSLKFPEQLIKWTQYFTTNRTTQLVTNQTHCTQPMKVEMGIPQGMMEYGAEIWYHYITTQDWRRIQKKVLWCTQTCTPSHFCNKELGVIPFKNRAKLKVIWLAARIKFRIIQCGPP</sequence>
<dbReference type="Pfam" id="PF00078">
    <property type="entry name" value="RVT_1"/>
    <property type="match status" value="1"/>
</dbReference>
<organism evidence="2 3">
    <name type="scientific">Ambrosiozyma monospora</name>
    <name type="common">Yeast</name>
    <name type="synonym">Endomycopsis monosporus</name>
    <dbReference type="NCBI Taxonomy" id="43982"/>
    <lineage>
        <taxon>Eukaryota</taxon>
        <taxon>Fungi</taxon>
        <taxon>Dikarya</taxon>
        <taxon>Ascomycota</taxon>
        <taxon>Saccharomycotina</taxon>
        <taxon>Pichiomycetes</taxon>
        <taxon>Pichiales</taxon>
        <taxon>Pichiaceae</taxon>
        <taxon>Ambrosiozyma</taxon>
    </lineage>
</organism>
<accession>A0A9W6YRU8</accession>
<evidence type="ECO:0000259" key="1">
    <source>
        <dbReference type="Pfam" id="PF00078"/>
    </source>
</evidence>
<evidence type="ECO:0000313" key="3">
    <source>
        <dbReference type="Proteomes" id="UP001165063"/>
    </source>
</evidence>
<keyword evidence="3" id="KW-1185">Reference proteome</keyword>
<dbReference type="EMBL" id="BSXU01000213">
    <property type="protein sequence ID" value="GMG19821.1"/>
    <property type="molecule type" value="Genomic_DNA"/>
</dbReference>
<dbReference type="Proteomes" id="UP001165063">
    <property type="component" value="Unassembled WGS sequence"/>
</dbReference>
<gene>
    <name evidence="2" type="ORF">Amon01_000076900</name>
</gene>
<dbReference type="InterPro" id="IPR000477">
    <property type="entry name" value="RT_dom"/>
</dbReference>
<protein>
    <submittedName>
        <fullName evidence="2">Unnamed protein product</fullName>
    </submittedName>
</protein>
<dbReference type="OrthoDB" id="4842715at2759"/>
<dbReference type="AlphaFoldDB" id="A0A9W6YRU8"/>
<dbReference type="PANTHER" id="PTHR33481:SF1">
    <property type="entry name" value="ENDONUCLEASE_EXONUCLEASE_PHOSPHATASE DOMAIN-CONTAINING PROTEIN-RELATED"/>
    <property type="match status" value="1"/>
</dbReference>
<proteinExistence type="predicted"/>
<dbReference type="PANTHER" id="PTHR33481">
    <property type="entry name" value="REVERSE TRANSCRIPTASE"/>
    <property type="match status" value="1"/>
</dbReference>
<reference evidence="2" key="1">
    <citation type="submission" date="2023-04" db="EMBL/GenBank/DDBJ databases">
        <title>Ambrosiozyma monospora NBRC 1965.</title>
        <authorList>
            <person name="Ichikawa N."/>
            <person name="Sato H."/>
            <person name="Tonouchi N."/>
        </authorList>
    </citation>
    <scope>NUCLEOTIDE SEQUENCE</scope>
    <source>
        <strain evidence="2">NBRC 1965</strain>
    </source>
</reference>
<name>A0A9W6YRU8_AMBMO</name>
<comment type="caution">
    <text evidence="2">The sequence shown here is derived from an EMBL/GenBank/DDBJ whole genome shotgun (WGS) entry which is preliminary data.</text>
</comment>
<feature type="domain" description="Reverse transcriptase" evidence="1">
    <location>
        <begin position="25"/>
        <end position="167"/>
    </location>
</feature>
<evidence type="ECO:0000313" key="2">
    <source>
        <dbReference type="EMBL" id="GMG19821.1"/>
    </source>
</evidence>